<dbReference type="GO" id="GO:0016787">
    <property type="term" value="F:hydrolase activity"/>
    <property type="evidence" value="ECO:0007669"/>
    <property type="project" value="InterPro"/>
</dbReference>
<evidence type="ECO:0000313" key="5">
    <source>
        <dbReference type="Proteomes" id="UP000026962"/>
    </source>
</evidence>
<keyword evidence="2" id="KW-0732">Signal</keyword>
<feature type="domain" description="Dienelactone hydrolase" evidence="3">
    <location>
        <begin position="78"/>
        <end position="285"/>
    </location>
</feature>
<dbReference type="InterPro" id="IPR029058">
    <property type="entry name" value="AB_hydrolase_fold"/>
</dbReference>
<dbReference type="Pfam" id="PF01738">
    <property type="entry name" value="DLH"/>
    <property type="match status" value="1"/>
</dbReference>
<accession>A0A0E0L2A0</accession>
<dbReference type="Gramene" id="OPUNC05G13800.1">
    <property type="protein sequence ID" value="OPUNC05G13800.1"/>
    <property type="gene ID" value="OPUNC05G13800"/>
</dbReference>
<dbReference type="HOGENOM" id="CLU_054590_8_0_1"/>
<proteinExistence type="predicted"/>
<dbReference type="STRING" id="4537.A0A0E0L2A0"/>
<dbReference type="OMA" id="VWIMAHS"/>
<reference evidence="4" key="1">
    <citation type="submission" date="2015-04" db="UniProtKB">
        <authorList>
            <consortium name="EnsemblPlants"/>
        </authorList>
    </citation>
    <scope>IDENTIFICATION</scope>
</reference>
<keyword evidence="5" id="KW-1185">Reference proteome</keyword>
<dbReference type="PANTHER" id="PTHR17630">
    <property type="entry name" value="DIENELACTONE HYDROLASE"/>
    <property type="match status" value="1"/>
</dbReference>
<feature type="chain" id="PRO_5002365977" description="Dienelactone hydrolase domain-containing protein" evidence="2">
    <location>
        <begin position="19"/>
        <end position="294"/>
    </location>
</feature>
<evidence type="ECO:0000313" key="4">
    <source>
        <dbReference type="EnsemblPlants" id="OPUNC05G13800.1"/>
    </source>
</evidence>
<organism evidence="4">
    <name type="scientific">Oryza punctata</name>
    <name type="common">Red rice</name>
    <dbReference type="NCBI Taxonomy" id="4537"/>
    <lineage>
        <taxon>Eukaryota</taxon>
        <taxon>Viridiplantae</taxon>
        <taxon>Streptophyta</taxon>
        <taxon>Embryophyta</taxon>
        <taxon>Tracheophyta</taxon>
        <taxon>Spermatophyta</taxon>
        <taxon>Magnoliopsida</taxon>
        <taxon>Liliopsida</taxon>
        <taxon>Poales</taxon>
        <taxon>Poaceae</taxon>
        <taxon>BOP clade</taxon>
        <taxon>Oryzoideae</taxon>
        <taxon>Oryzeae</taxon>
        <taxon>Oryzinae</taxon>
        <taxon>Oryza</taxon>
    </lineage>
</organism>
<dbReference type="AlphaFoldDB" id="A0A0E0L2A0"/>
<dbReference type="eggNOG" id="KOG3043">
    <property type="taxonomic scope" value="Eukaryota"/>
</dbReference>
<dbReference type="Proteomes" id="UP000026962">
    <property type="component" value="Chromosome 5"/>
</dbReference>
<dbReference type="EnsemblPlants" id="OPUNC05G13800.1">
    <property type="protein sequence ID" value="OPUNC05G13800.1"/>
    <property type="gene ID" value="OPUNC05G13800"/>
</dbReference>
<sequence length="294" mass="32339">MALLRCLLVVLAVVVASAGLDLAEENGSAGRHVSPSPAPARAPAPSGKHPCLDNSPNMSEKTGEEAGEVVHDYGGLQCYVTGSRRSGRAIILVSDYYGFRAPKLRQIADKVAYSGYYVVVPDLLYGDPYTDDPARPFWVWIMAHSPEEAAEKTKPLIAALKKEGMSSVGVGGYCWGGKVVVELSKTEETQAVVISHPSLVVVHDMTEVKRPIEILGGERDTITPPLLVHQFEHALDQNNRVDHFVKIFPKAPHGFACRYNASDPFAVKTAEEARAEMVQWFDKYLKQHREFQLQ</sequence>
<dbReference type="SUPFAM" id="SSF53474">
    <property type="entry name" value="alpha/beta-Hydrolases"/>
    <property type="match status" value="1"/>
</dbReference>
<dbReference type="Gene3D" id="3.40.50.1820">
    <property type="entry name" value="alpha/beta hydrolase"/>
    <property type="match status" value="1"/>
</dbReference>
<dbReference type="PANTHER" id="PTHR17630:SF89">
    <property type="entry name" value="OS05G0400200 PROTEIN"/>
    <property type="match status" value="1"/>
</dbReference>
<feature type="signal peptide" evidence="2">
    <location>
        <begin position="1"/>
        <end position="18"/>
    </location>
</feature>
<reference evidence="4" key="2">
    <citation type="submission" date="2018-05" db="EMBL/GenBank/DDBJ databases">
        <title>OpunRS2 (Oryza punctata Reference Sequence Version 2).</title>
        <authorList>
            <person name="Zhang J."/>
            <person name="Kudrna D."/>
            <person name="Lee S."/>
            <person name="Talag J."/>
            <person name="Welchert J."/>
            <person name="Wing R.A."/>
        </authorList>
    </citation>
    <scope>NUCLEOTIDE SEQUENCE [LARGE SCALE GENOMIC DNA]</scope>
</reference>
<evidence type="ECO:0000256" key="2">
    <source>
        <dbReference type="SAM" id="SignalP"/>
    </source>
</evidence>
<protein>
    <recommendedName>
        <fullName evidence="3">Dienelactone hydrolase domain-containing protein</fullName>
    </recommendedName>
</protein>
<evidence type="ECO:0000259" key="3">
    <source>
        <dbReference type="Pfam" id="PF01738"/>
    </source>
</evidence>
<dbReference type="InterPro" id="IPR002925">
    <property type="entry name" value="Dienelactn_hydro"/>
</dbReference>
<name>A0A0E0L2A0_ORYPU</name>
<evidence type="ECO:0000256" key="1">
    <source>
        <dbReference type="SAM" id="MobiDB-lite"/>
    </source>
</evidence>
<feature type="region of interest" description="Disordered" evidence="1">
    <location>
        <begin position="26"/>
        <end position="65"/>
    </location>
</feature>